<feature type="region of interest" description="Disordered" evidence="1">
    <location>
        <begin position="107"/>
        <end position="134"/>
    </location>
</feature>
<dbReference type="OrthoDB" id="1934346at2759"/>
<reference evidence="2 3" key="1">
    <citation type="journal article" date="2018" name="Mol. Plant">
        <title>The genome of Artemisia annua provides insight into the evolution of Asteraceae family and artemisinin biosynthesis.</title>
        <authorList>
            <person name="Shen Q."/>
            <person name="Zhang L."/>
            <person name="Liao Z."/>
            <person name="Wang S."/>
            <person name="Yan T."/>
            <person name="Shi P."/>
            <person name="Liu M."/>
            <person name="Fu X."/>
            <person name="Pan Q."/>
            <person name="Wang Y."/>
            <person name="Lv Z."/>
            <person name="Lu X."/>
            <person name="Zhang F."/>
            <person name="Jiang W."/>
            <person name="Ma Y."/>
            <person name="Chen M."/>
            <person name="Hao X."/>
            <person name="Li L."/>
            <person name="Tang Y."/>
            <person name="Lv G."/>
            <person name="Zhou Y."/>
            <person name="Sun X."/>
            <person name="Brodelius P.E."/>
            <person name="Rose J.K.C."/>
            <person name="Tang K."/>
        </authorList>
    </citation>
    <scope>NUCLEOTIDE SEQUENCE [LARGE SCALE GENOMIC DNA]</scope>
    <source>
        <strain evidence="3">cv. Huhao1</strain>
        <tissue evidence="2">Leaf</tissue>
    </source>
</reference>
<comment type="caution">
    <text evidence="2">The sequence shown here is derived from an EMBL/GenBank/DDBJ whole genome shotgun (WGS) entry which is preliminary data.</text>
</comment>
<dbReference type="EMBL" id="PKPP01013670">
    <property type="protein sequence ID" value="PWA40603.1"/>
    <property type="molecule type" value="Genomic_DNA"/>
</dbReference>
<keyword evidence="3" id="KW-1185">Reference proteome</keyword>
<proteinExistence type="predicted"/>
<evidence type="ECO:0000313" key="2">
    <source>
        <dbReference type="EMBL" id="PWA40603.1"/>
    </source>
</evidence>
<dbReference type="Proteomes" id="UP000245207">
    <property type="component" value="Unassembled WGS sequence"/>
</dbReference>
<dbReference type="AlphaFoldDB" id="A0A2U1KV46"/>
<protein>
    <submittedName>
        <fullName evidence="2">Uncharacterized protein</fullName>
    </submittedName>
</protein>
<name>A0A2U1KV46_ARTAN</name>
<sequence>MENSNRNPCGRVNSERDLRRWKAPFETLYKNKYPIETLDVPPMETSDQNSLRSPPNDPLGVKDTLIETLGLTSDRDLRSRLLVAFVNSVWYIKILSPEDVQQLGKQEVESFGQNSGERIHSVSGLPPSMGSLDF</sequence>
<evidence type="ECO:0000256" key="1">
    <source>
        <dbReference type="SAM" id="MobiDB-lite"/>
    </source>
</evidence>
<evidence type="ECO:0000313" key="3">
    <source>
        <dbReference type="Proteomes" id="UP000245207"/>
    </source>
</evidence>
<gene>
    <name evidence="2" type="ORF">CTI12_AA558890</name>
</gene>
<feature type="region of interest" description="Disordered" evidence="1">
    <location>
        <begin position="38"/>
        <end position="59"/>
    </location>
</feature>
<organism evidence="2 3">
    <name type="scientific">Artemisia annua</name>
    <name type="common">Sweet wormwood</name>
    <dbReference type="NCBI Taxonomy" id="35608"/>
    <lineage>
        <taxon>Eukaryota</taxon>
        <taxon>Viridiplantae</taxon>
        <taxon>Streptophyta</taxon>
        <taxon>Embryophyta</taxon>
        <taxon>Tracheophyta</taxon>
        <taxon>Spermatophyta</taxon>
        <taxon>Magnoliopsida</taxon>
        <taxon>eudicotyledons</taxon>
        <taxon>Gunneridae</taxon>
        <taxon>Pentapetalae</taxon>
        <taxon>asterids</taxon>
        <taxon>campanulids</taxon>
        <taxon>Asterales</taxon>
        <taxon>Asteraceae</taxon>
        <taxon>Asteroideae</taxon>
        <taxon>Anthemideae</taxon>
        <taxon>Artemisiinae</taxon>
        <taxon>Artemisia</taxon>
    </lineage>
</organism>
<accession>A0A2U1KV46</accession>